<feature type="compositionally biased region" description="Basic and acidic residues" evidence="1">
    <location>
        <begin position="199"/>
        <end position="225"/>
    </location>
</feature>
<dbReference type="STRING" id="97359.A0A550CY00"/>
<dbReference type="AlphaFoldDB" id="A0A550CY00"/>
<feature type="region of interest" description="Disordered" evidence="1">
    <location>
        <begin position="31"/>
        <end position="65"/>
    </location>
</feature>
<dbReference type="PANTHER" id="PTHR21377">
    <property type="entry name" value="PROTEIN FAM210B, MITOCHONDRIAL"/>
    <property type="match status" value="1"/>
</dbReference>
<dbReference type="OrthoDB" id="426386at2759"/>
<keyword evidence="2" id="KW-0812">Transmembrane</keyword>
<organism evidence="4 5">
    <name type="scientific">Schizophyllum amplum</name>
    <dbReference type="NCBI Taxonomy" id="97359"/>
    <lineage>
        <taxon>Eukaryota</taxon>
        <taxon>Fungi</taxon>
        <taxon>Dikarya</taxon>
        <taxon>Basidiomycota</taxon>
        <taxon>Agaricomycotina</taxon>
        <taxon>Agaricomycetes</taxon>
        <taxon>Agaricomycetidae</taxon>
        <taxon>Agaricales</taxon>
        <taxon>Schizophyllaceae</taxon>
        <taxon>Schizophyllum</taxon>
    </lineage>
</organism>
<evidence type="ECO:0000313" key="4">
    <source>
        <dbReference type="EMBL" id="TRM69661.1"/>
    </source>
</evidence>
<dbReference type="PANTHER" id="PTHR21377:SF0">
    <property type="entry name" value="PROTEIN FAM210B, MITOCHONDRIAL"/>
    <property type="match status" value="1"/>
</dbReference>
<feature type="domain" description="DUF1279" evidence="3">
    <location>
        <begin position="72"/>
        <end position="179"/>
    </location>
</feature>
<keyword evidence="5" id="KW-1185">Reference proteome</keyword>
<reference evidence="4 5" key="1">
    <citation type="journal article" date="2019" name="New Phytol.">
        <title>Comparative genomics reveals unique wood-decay strategies and fruiting body development in the Schizophyllaceae.</title>
        <authorList>
            <person name="Almasi E."/>
            <person name="Sahu N."/>
            <person name="Krizsan K."/>
            <person name="Balint B."/>
            <person name="Kovacs G.M."/>
            <person name="Kiss B."/>
            <person name="Cseklye J."/>
            <person name="Drula E."/>
            <person name="Henrissat B."/>
            <person name="Nagy I."/>
            <person name="Chovatia M."/>
            <person name="Adam C."/>
            <person name="LaButti K."/>
            <person name="Lipzen A."/>
            <person name="Riley R."/>
            <person name="Grigoriev I.V."/>
            <person name="Nagy L.G."/>
        </authorList>
    </citation>
    <scope>NUCLEOTIDE SEQUENCE [LARGE SCALE GENOMIC DNA]</scope>
    <source>
        <strain evidence="4 5">NL-1724</strain>
    </source>
</reference>
<evidence type="ECO:0000256" key="2">
    <source>
        <dbReference type="SAM" id="Phobius"/>
    </source>
</evidence>
<keyword evidence="2" id="KW-1133">Transmembrane helix</keyword>
<dbReference type="InterPro" id="IPR009688">
    <property type="entry name" value="FAM210A/B-like_dom"/>
</dbReference>
<feature type="transmembrane region" description="Helical" evidence="2">
    <location>
        <begin position="80"/>
        <end position="103"/>
    </location>
</feature>
<dbReference type="Proteomes" id="UP000320762">
    <property type="component" value="Unassembled WGS sequence"/>
</dbReference>
<evidence type="ECO:0000313" key="5">
    <source>
        <dbReference type="Proteomes" id="UP000320762"/>
    </source>
</evidence>
<dbReference type="EMBL" id="VDMD01000001">
    <property type="protein sequence ID" value="TRM69661.1"/>
    <property type="molecule type" value="Genomic_DNA"/>
</dbReference>
<gene>
    <name evidence="4" type="ORF">BD626DRAFT_16105</name>
</gene>
<comment type="caution">
    <text evidence="4">The sequence shown here is derived from an EMBL/GenBank/DDBJ whole genome shotgun (WGS) entry which is preliminary data.</text>
</comment>
<feature type="region of interest" description="Disordered" evidence="1">
    <location>
        <begin position="195"/>
        <end position="225"/>
    </location>
</feature>
<sequence length="225" mass="24253">MSRRMLARLPLFRTIVPRLAAPLLPTARTTPLTQSARAPRLSPLPSRPFASSSKPPPDDHAPLPPNASLSARLKHLIKAYGWYALGVYLLLSVADFSVAFAAVNVFGADRVAAAASAAKTAALGMISSARPPEPGKDELEPAHARRGNEGLYAMVVIAYTVHKTLFLPVRVGLTAGLTPRLVNWLRSRGWAGGAGTRRAASEMRERAGEVRDRMRRRSGSDSDKD</sequence>
<proteinExistence type="predicted"/>
<evidence type="ECO:0000259" key="3">
    <source>
        <dbReference type="Pfam" id="PF06916"/>
    </source>
</evidence>
<dbReference type="GO" id="GO:0005739">
    <property type="term" value="C:mitochondrion"/>
    <property type="evidence" value="ECO:0007669"/>
    <property type="project" value="TreeGrafter"/>
</dbReference>
<dbReference type="Pfam" id="PF06916">
    <property type="entry name" value="FAM210A-B_dom"/>
    <property type="match status" value="1"/>
</dbReference>
<evidence type="ECO:0000256" key="1">
    <source>
        <dbReference type="SAM" id="MobiDB-lite"/>
    </source>
</evidence>
<keyword evidence="2" id="KW-0472">Membrane</keyword>
<accession>A0A550CY00</accession>
<protein>
    <recommendedName>
        <fullName evidence="3">DUF1279 domain-containing protein</fullName>
    </recommendedName>
</protein>
<dbReference type="InterPro" id="IPR045866">
    <property type="entry name" value="FAM210A/B-like"/>
</dbReference>
<name>A0A550CY00_9AGAR</name>
<feature type="compositionally biased region" description="Low complexity" evidence="1">
    <location>
        <begin position="31"/>
        <end position="53"/>
    </location>
</feature>